<evidence type="ECO:0000256" key="2">
    <source>
        <dbReference type="ARBA" id="ARBA00022732"/>
    </source>
</evidence>
<dbReference type="Gene3D" id="1.10.10.10">
    <property type="entry name" value="Winged helix-like DNA-binding domain superfamily/Winged helix DNA-binding domain"/>
    <property type="match status" value="1"/>
</dbReference>
<evidence type="ECO:0000313" key="4">
    <source>
        <dbReference type="EMBL" id="CAY56539.1"/>
    </source>
</evidence>
<dbReference type="Proteomes" id="UP000001483">
    <property type="component" value="Segment"/>
</dbReference>
<dbReference type="PROSITE" id="PS51688">
    <property type="entry name" value="ICA"/>
    <property type="match status" value="1"/>
</dbReference>
<dbReference type="GO" id="GO:0098015">
    <property type="term" value="C:virus tail"/>
    <property type="evidence" value="ECO:0007669"/>
    <property type="project" value="UniProtKB-KW"/>
</dbReference>
<name>C5J973_9CAUD</name>
<feature type="domain" description="Peptidase S74" evidence="3">
    <location>
        <begin position="1033"/>
        <end position="1127"/>
    </location>
</feature>
<evidence type="ECO:0000313" key="5">
    <source>
        <dbReference type="Proteomes" id="UP000001483"/>
    </source>
</evidence>
<reference evidence="4 5" key="1">
    <citation type="submission" date="2009-05" db="EMBL/GenBank/DDBJ databases">
        <title>Genome sequence of the temperate Streptococcus oralis bacteriophage PH10.</title>
        <authorList>
            <person name="van der Ploeg J.R."/>
        </authorList>
    </citation>
    <scope>NUCLEOTIDE SEQUENCE [LARGE SCALE GENOMIC DNA]</scope>
</reference>
<evidence type="ECO:0000256" key="1">
    <source>
        <dbReference type="ARBA" id="ARBA00004328"/>
    </source>
</evidence>
<dbReference type="OrthoDB" id="26040at10239"/>
<dbReference type="Pfam" id="PF13884">
    <property type="entry name" value="Peptidase_S74"/>
    <property type="match status" value="1"/>
</dbReference>
<dbReference type="KEGG" id="vg:7956373"/>
<proteinExistence type="predicted"/>
<dbReference type="InterPro" id="IPR008979">
    <property type="entry name" value="Galactose-bd-like_sf"/>
</dbReference>
<dbReference type="EMBL" id="FN391954">
    <property type="protein sequence ID" value="CAY56539.1"/>
    <property type="molecule type" value="Genomic_DNA"/>
</dbReference>
<dbReference type="InterPro" id="IPR036388">
    <property type="entry name" value="WH-like_DNA-bd_sf"/>
</dbReference>
<dbReference type="InterPro" id="IPR007119">
    <property type="entry name" value="Phage_tail_spike_N"/>
</dbReference>
<dbReference type="InterPro" id="IPR030392">
    <property type="entry name" value="S74_ICA"/>
</dbReference>
<sequence length="1137" mass="126294">MLYLLNKDVRTVRWNGEPLHEATSAIVKETMNGDFTLTVKYPISDSGIYQLIQEDMLIKAPTPVLGAQLFRIKKPVENNDHLEITAYHISDDVMQRSITPISVTSQSCGMALSRMVQNTKTALGDFSFNSDIQDRRTFNTTETETLYSVLLDGKHSIVGTWEGELVRDNFAMTVKKSRGENRGVVITTHKNLKDYQRTKNSQNVVTRIHAKSTFKPEGADKEITIRVTVDSPLINSYPYINEKEYENNNAKTIEELQKWAQAKFSNEGIDKVSDAIKIEAYELDGQVVHMGDTVNLKSWKHNVDVFKKAIAYEFDALKEEYISLTFDDKAGTGGSRASGGLSSAADAILGVTESAQEIALEKALQNADLDFDHKAGLLRQEIADGVELAKAKSEEVKRQLSDVIDQRFSNFGNGPLQEVKRRAEEALRNAGAGNLLAQEAKRISEQATADITKLKNEVVDGYVGKNTYQEGIRGIERRIEEVKTSTNGQIATQIAEYKQSVDGRFTSLSSQLDSKANLIDFQRVQETSKLYERIIGSTENDISNKVARMALTNQLFQVEVAKNVGDSRNYVKNADFRAGNKNWNESVKPGLNFNYNHSSSNRGKPGAHIYGATDAVYYGLQQQIKFEILEGDIFTVSFLISKDGLSTYSGLNLGVHYRKNNKIISQKWVSIPNSDIPDSKYKKMSYSFVSPKDIDELNMMLFGEQGKRINLYISEVKLETGSKATSFTLAPEDTEEAVRTVQNQLAGSWAVQNINNAGDLVSGLNLGANGHNRLDGKLTHITGETLIDNAVIKSAMIDKLKTANFEAGSVTTTILDAEAVTADKLRVDQAFFNKLVANEAYLSQLFAKQAFINRVKSITIDASQVQSGVLSGDRIYGGTITGSNIYGGTLTGHTKIQLGSYGSFDTTNGGLQINVPRSHNAKDGLGVQFIGSYGRGEDVPYGLFIYKDSDFTTGGYASDSDEFLLTVRGYIKAKGIGWLKTGNGRIDGGTTGTIGLWNSGNVYLSFGGSSNDIYYSYNSTAYSLWSVINKHFSDRRLKDNIVDCKHKALDYIHQFQFKEYDWKKQEDRPQQAHTKIGLIAQEVQEVDPTLVYKNGDTLNLDNLRLTNIALKAIQELALENKKLTQRLENLENERRTA</sequence>
<evidence type="ECO:0000259" key="3">
    <source>
        <dbReference type="PROSITE" id="PS51688"/>
    </source>
</evidence>
<dbReference type="Gene3D" id="2.60.120.260">
    <property type="entry name" value="Galactose-binding domain-like"/>
    <property type="match status" value="1"/>
</dbReference>
<accession>C5J973</accession>
<dbReference type="GeneID" id="7956373"/>
<dbReference type="NCBIfam" id="TIGR01665">
    <property type="entry name" value="put_anti_recept"/>
    <property type="match status" value="1"/>
</dbReference>
<dbReference type="RefSeq" id="YP_002925179.1">
    <property type="nucleotide sequence ID" value="NC_012756.1"/>
</dbReference>
<dbReference type="SUPFAM" id="SSF49785">
    <property type="entry name" value="Galactose-binding domain-like"/>
    <property type="match status" value="1"/>
</dbReference>
<keyword evidence="2" id="KW-0946">Virion</keyword>
<keyword evidence="5" id="KW-1185">Reference proteome</keyword>
<keyword evidence="2" id="KW-1227">Viral tail protein</keyword>
<comment type="subcellular location">
    <subcellularLocation>
        <location evidence="1">Virion</location>
    </subcellularLocation>
</comment>
<protein>
    <recommendedName>
        <fullName evidence="3">Peptidase S74 domain-containing protein</fullName>
    </recommendedName>
</protein>
<organism evidence="4 5">
    <name type="scientific">Streptococcus phage PH10</name>
    <dbReference type="NCBI Taxonomy" id="644007"/>
    <lineage>
        <taxon>Viruses</taxon>
        <taxon>Duplodnaviria</taxon>
        <taxon>Heunggongvirae</taxon>
        <taxon>Uroviricota</taxon>
        <taxon>Caudoviricetes</taxon>
        <taxon>Mcshanvirinae</taxon>
        <taxon>Phadecavirus</taxon>
        <taxon>Phadecavirus PH10</taxon>
    </lineage>
</organism>